<feature type="compositionally biased region" description="Polar residues" evidence="1">
    <location>
        <begin position="709"/>
        <end position="720"/>
    </location>
</feature>
<feature type="compositionally biased region" description="Basic and acidic residues" evidence="1">
    <location>
        <begin position="1828"/>
        <end position="1845"/>
    </location>
</feature>
<feature type="compositionally biased region" description="Basic and acidic residues" evidence="1">
    <location>
        <begin position="252"/>
        <end position="272"/>
    </location>
</feature>
<feature type="compositionally biased region" description="Acidic residues" evidence="1">
    <location>
        <begin position="983"/>
        <end position="992"/>
    </location>
</feature>
<feature type="compositionally biased region" description="Low complexity" evidence="1">
    <location>
        <begin position="1858"/>
        <end position="1869"/>
    </location>
</feature>
<feature type="compositionally biased region" description="Polar residues" evidence="1">
    <location>
        <begin position="942"/>
        <end position="967"/>
    </location>
</feature>
<feature type="compositionally biased region" description="Polar residues" evidence="1">
    <location>
        <begin position="85"/>
        <end position="123"/>
    </location>
</feature>
<feature type="region of interest" description="Disordered" evidence="1">
    <location>
        <begin position="586"/>
        <end position="651"/>
    </location>
</feature>
<evidence type="ECO:0000313" key="3">
    <source>
        <dbReference type="RefSeq" id="XP_015592570.1"/>
    </source>
</evidence>
<feature type="compositionally biased region" description="Basic and acidic residues" evidence="1">
    <location>
        <begin position="1532"/>
        <end position="1542"/>
    </location>
</feature>
<feature type="region of interest" description="Disordered" evidence="1">
    <location>
        <begin position="1242"/>
        <end position="1323"/>
    </location>
</feature>
<feature type="compositionally biased region" description="Basic residues" evidence="1">
    <location>
        <begin position="1774"/>
        <end position="1794"/>
    </location>
</feature>
<feature type="region of interest" description="Disordered" evidence="1">
    <location>
        <begin position="1342"/>
        <end position="1577"/>
    </location>
</feature>
<organism evidence="2 3">
    <name type="scientific">Cephus cinctus</name>
    <name type="common">Wheat stem sawfly</name>
    <dbReference type="NCBI Taxonomy" id="211228"/>
    <lineage>
        <taxon>Eukaryota</taxon>
        <taxon>Metazoa</taxon>
        <taxon>Ecdysozoa</taxon>
        <taxon>Arthropoda</taxon>
        <taxon>Hexapoda</taxon>
        <taxon>Insecta</taxon>
        <taxon>Pterygota</taxon>
        <taxon>Neoptera</taxon>
        <taxon>Endopterygota</taxon>
        <taxon>Hymenoptera</taxon>
        <taxon>Cephoidea</taxon>
        <taxon>Cephidae</taxon>
        <taxon>Cephus</taxon>
    </lineage>
</organism>
<feature type="compositionally biased region" description="Basic residues" evidence="1">
    <location>
        <begin position="1926"/>
        <end position="1935"/>
    </location>
</feature>
<feature type="compositionally biased region" description="Polar residues" evidence="1">
    <location>
        <begin position="894"/>
        <end position="903"/>
    </location>
</feature>
<feature type="region of interest" description="Disordered" evidence="1">
    <location>
        <begin position="865"/>
        <end position="1004"/>
    </location>
</feature>
<feature type="compositionally biased region" description="Low complexity" evidence="1">
    <location>
        <begin position="1414"/>
        <end position="1425"/>
    </location>
</feature>
<feature type="compositionally biased region" description="Polar residues" evidence="1">
    <location>
        <begin position="1553"/>
        <end position="1565"/>
    </location>
</feature>
<evidence type="ECO:0000256" key="1">
    <source>
        <dbReference type="SAM" id="MobiDB-lite"/>
    </source>
</evidence>
<dbReference type="GeneID" id="107266510"/>
<feature type="compositionally biased region" description="Low complexity" evidence="1">
    <location>
        <begin position="221"/>
        <end position="235"/>
    </location>
</feature>
<feature type="compositionally biased region" description="Acidic residues" evidence="1">
    <location>
        <begin position="1244"/>
        <end position="1256"/>
    </location>
</feature>
<feature type="compositionally biased region" description="Polar residues" evidence="1">
    <location>
        <begin position="170"/>
        <end position="179"/>
    </location>
</feature>
<name>A0AAJ7FHV3_CEPCN</name>
<feature type="compositionally biased region" description="Low complexity" evidence="1">
    <location>
        <begin position="1990"/>
        <end position="1999"/>
    </location>
</feature>
<feature type="region of interest" description="Disordered" evidence="1">
    <location>
        <begin position="1711"/>
        <end position="1736"/>
    </location>
</feature>
<feature type="compositionally biased region" description="Basic and acidic residues" evidence="1">
    <location>
        <begin position="1139"/>
        <end position="1148"/>
    </location>
</feature>
<feature type="compositionally biased region" description="Basic and acidic residues" evidence="1">
    <location>
        <begin position="1503"/>
        <end position="1515"/>
    </location>
</feature>
<feature type="region of interest" description="Disordered" evidence="1">
    <location>
        <begin position="1060"/>
        <end position="1227"/>
    </location>
</feature>
<feature type="compositionally biased region" description="Basic residues" evidence="1">
    <location>
        <begin position="1846"/>
        <end position="1855"/>
    </location>
</feature>
<dbReference type="Proteomes" id="UP000694920">
    <property type="component" value="Unplaced"/>
</dbReference>
<feature type="compositionally biased region" description="Basic and acidic residues" evidence="1">
    <location>
        <begin position="634"/>
        <end position="651"/>
    </location>
</feature>
<feature type="compositionally biased region" description="Basic residues" evidence="1">
    <location>
        <begin position="1893"/>
        <end position="1904"/>
    </location>
</feature>
<feature type="compositionally biased region" description="Basic and acidic residues" evidence="1">
    <location>
        <begin position="1946"/>
        <end position="1965"/>
    </location>
</feature>
<feature type="compositionally biased region" description="Basic and acidic residues" evidence="1">
    <location>
        <begin position="1566"/>
        <end position="1575"/>
    </location>
</feature>
<feature type="compositionally biased region" description="Polar residues" evidence="1">
    <location>
        <begin position="1309"/>
        <end position="1323"/>
    </location>
</feature>
<reference evidence="3" key="1">
    <citation type="submission" date="2025-08" db="UniProtKB">
        <authorList>
            <consortium name="RefSeq"/>
        </authorList>
    </citation>
    <scope>IDENTIFICATION</scope>
</reference>
<gene>
    <name evidence="3" type="primary">LOC107266510</name>
</gene>
<feature type="compositionally biased region" description="Low complexity" evidence="1">
    <location>
        <begin position="728"/>
        <end position="739"/>
    </location>
</feature>
<sequence length="2186" mass="243841">MPRVFKDSDDDTETKIGRRTRGIVASSVTSSPLRRSSRIRRPAHQDGSSPESVTEGNTGPSTRRRTGTMESGASEPSRILRSRKNSVTSDVSEVSDLQSHVGTPQKRSTRRSLTAQIADSPESTVHAKRSLRAGSESKSTPPVVRARRTRASSVESEHPIDTLLKKESDSQSTTVPTNTKTRRRASVMPSEPVLAEEAEEVKSAIPEVSDSVTSKHDESDNLSSSSIKKTSKSMSANTSLEAVDEEMPVEESLAKDSVFESSEKSLSLRDEASPSDVSPADTKLTTPTMSDHSIPIETIVEVQTTVMETIVNNKGISATPPKRHSLTLKETSKELGLKIESLLNKSTGKQETSPGNKENEKGNVTDIKFERNLETITNVVSTGKKSLRSLLETPSKEKHNLSADDRLLSNISEFQNTPEETVTVRKSFDNSEQTDSAKSKILTRRHSLKNSATEKESSNLSSQKIESHSEPMEVDEITVENLNDLSNDKVTFQEIENVVLKDAFVKLDKMELDGERTNENDEDSEPVKLQQNLNEVSEMEKLEIDADPEDMSAVSSEPLSAIMKSNTVCQLREKFLTNLESKTISSRRTVGEVVQEHSTDSQQKRLSLNISDLESGSPINKSELPENIQEDDVEIPKDASTQKESPTKDTTAELNEYVTDCSMSDTISIRNISFDPNEKSSVTDSPIRMNESCKGDEILCTIKNTNSSIVPDSTRGLTQGESVKEVETSVSTTSKSPSKTTEKTAKSSFVTSPQVDNKKSKRTQGVNVDDSDLDSNIGNLFQDIPADEWEKVKNKKLVEYESCSIHSVSTERLENESEAECDLILVDRDAWHAAETEKLVRKNQKFDYDSDDTIIMKTRMLESELKKGEKQTQLEIVPEEEPMEVVSEDEASKTADNQSSAKKQLTKECTEILNSSKRKSVGRRKSSTNTENDGSDSVFVNDDTNALNNRKSLNKSGDSSGVLNTSNKSDKTAFSKNKSIVMENDDDSDDELIMNSSQEDSSIDRKSLIKLRDSLNISKKSLNKSVDLNLSKSSKNNPENESSDVFTHKFLNRKPINNTIEVNSTSSSDDEPFVLEDVSDDESNEANISSRKSLSNRRSLNTSKKQKSTSRIEEQQNNDEEFSSNLTDESSVALKSLNKSRECETVDEKIDEQETSCNSSCNVNVSSRKSADLRRSLNRSSNAMSLESSKNQDQGNKTSNNTPENVKSFSRKSTETRKSLNTSQQNLSKKLIAEEAVIMMDTGSDNEEGKEVEEMEQSMQTSTAEMKSRNSLKNVSVGKKTKRLIEFNEEESSDNDISAKFSEDDSNDNVEQNNKSKNTSLKMISGKTASFKRNYSTLARYGSDLESGSNSDECDKQIPSFLFNESTSKDEDDTENSMDLDIAREMNLNGDTSLKYSDDDVPADDCRASESESSDSNDNGSDLADFVVGDDEIVEDEEDMEEETDEDSINEEEDMLEEPSNDQKKKKYNRISLPVDSENEDDNTESEDVHKEQEEDSEAEVEQVSKSRLSMDKNISKSSNKNKTLDEPEEIIESKIDLEQSRKSLTKKHRKSLSSIECSTPISTSAKEKTNEKRANQLTPNDSLLDIVATEVGFAKKKSLSAQTLADVKTPIKSASNSKDKDVPSFKTLKALQQSLPIDPPEITEATNLSRKKSLKVDTLNKSMATPNSETPLTKYLKKQKLNESLPADVGDEKLRKLKRKSMIQQRRSLVTMEGKDGTEVDSKKSNAEEAMDEAEDVLDIDLEKQKGSQIQEMVIVSKDEEIEEEIVTEKPVHSNKSKIAIRKERKKLAKKLSRTSSLEQAETEDSAEPKEYNEKQDVKTVNSTTNEDSRITKRSKVVAEESGKLKKKSNKKKQKSEVSQEIEQESLSNEALENIETRESVDEEGVASVQKSNKKQKKKKKNKSLPEAISANENEGPSEESLVHNNKKERKRKLKEAAESAQPEVEAKTKLKNVDKIVVEESTSKKRTKKQRQVLKSQEIEIQKKDSAVDSSSDASDAPESIGFAKARQAAVLEMKNVAESVKAGKEAKKKKNVKHNKKVEHDQHMKVEELEKVEKVYPAKQNLKRLPDDVIENISDVPTRPQKRRKILKKEEKILPSRSMFSPSKPSSCHIKTKDIFIPLSSSGGTTQFQVASLEKIKKNQKKVAASLFRERMLNRNRRQQVSAYLMYHQKLKASGKDKFPKPA</sequence>
<feature type="region of interest" description="Disordered" evidence="1">
    <location>
        <begin position="2024"/>
        <end position="2048"/>
    </location>
</feature>
<feature type="compositionally biased region" description="Low complexity" evidence="1">
    <location>
        <begin position="1089"/>
        <end position="1103"/>
    </location>
</feature>
<feature type="region of interest" description="Disordered" evidence="1">
    <location>
        <begin position="418"/>
        <end position="473"/>
    </location>
</feature>
<feature type="compositionally biased region" description="Polar residues" evidence="1">
    <location>
        <begin position="1257"/>
        <end position="1274"/>
    </location>
</feature>
<feature type="compositionally biased region" description="Polar residues" evidence="1">
    <location>
        <begin position="46"/>
        <end position="61"/>
    </location>
</feature>
<protein>
    <submittedName>
        <fullName evidence="3">Uncharacterized protein PFB0145c isoform X1</fullName>
    </submittedName>
</protein>
<evidence type="ECO:0000313" key="2">
    <source>
        <dbReference type="Proteomes" id="UP000694920"/>
    </source>
</evidence>
<feature type="compositionally biased region" description="Basic residues" evidence="1">
    <location>
        <begin position="2029"/>
        <end position="2040"/>
    </location>
</feature>
<proteinExistence type="predicted"/>
<feature type="compositionally biased region" description="Basic and acidic residues" evidence="1">
    <location>
        <begin position="1714"/>
        <end position="1728"/>
    </location>
</feature>
<feature type="region of interest" description="Disordered" evidence="1">
    <location>
        <begin position="709"/>
        <end position="770"/>
    </location>
</feature>
<feature type="compositionally biased region" description="Acidic residues" evidence="1">
    <location>
        <begin position="1477"/>
        <end position="1486"/>
    </location>
</feature>
<feature type="compositionally biased region" description="Polar residues" evidence="1">
    <location>
        <begin position="604"/>
        <end position="620"/>
    </location>
</feature>
<feature type="compositionally biased region" description="Polar residues" evidence="1">
    <location>
        <begin position="1178"/>
        <end position="1208"/>
    </location>
</feature>
<feature type="compositionally biased region" description="Acidic residues" evidence="1">
    <location>
        <begin position="1068"/>
        <end position="1084"/>
    </location>
</feature>
<keyword evidence="2" id="KW-1185">Reference proteome</keyword>
<feature type="compositionally biased region" description="Basic and acidic residues" evidence="1">
    <location>
        <begin position="1808"/>
        <end position="1819"/>
    </location>
</feature>
<feature type="compositionally biased region" description="Basic and acidic residues" evidence="1">
    <location>
        <begin position="1979"/>
        <end position="1989"/>
    </location>
</feature>
<dbReference type="RefSeq" id="XP_015592570.1">
    <property type="nucleotide sequence ID" value="XM_015737084.2"/>
</dbReference>
<feature type="compositionally biased region" description="Low complexity" evidence="1">
    <location>
        <begin position="1156"/>
        <end position="1167"/>
    </location>
</feature>
<feature type="region of interest" description="Disordered" evidence="1">
    <location>
        <begin position="1"/>
        <end position="290"/>
    </location>
</feature>
<feature type="compositionally biased region" description="Acidic residues" evidence="1">
    <location>
        <begin position="877"/>
        <end position="889"/>
    </location>
</feature>
<feature type="compositionally biased region" description="Basic residues" evidence="1">
    <location>
        <begin position="916"/>
        <end position="926"/>
    </location>
</feature>
<accession>A0AAJ7FHV3</accession>
<feature type="compositionally biased region" description="Basic and acidic residues" evidence="1">
    <location>
        <begin position="155"/>
        <end position="169"/>
    </location>
</feature>
<feature type="compositionally biased region" description="Basic and acidic residues" evidence="1">
    <location>
        <begin position="594"/>
        <end position="603"/>
    </location>
</feature>
<feature type="compositionally biased region" description="Acidic residues" evidence="1">
    <location>
        <begin position="1428"/>
        <end position="1460"/>
    </location>
</feature>
<feature type="region of interest" description="Disordered" evidence="1">
    <location>
        <begin position="1768"/>
        <end position="2003"/>
    </location>
</feature>
<dbReference type="KEGG" id="ccin:107266510"/>